<evidence type="ECO:0000256" key="4">
    <source>
        <dbReference type="ARBA" id="ARBA00023235"/>
    </source>
</evidence>
<dbReference type="InterPro" id="IPR044609">
    <property type="entry name" value="FKBP2/11"/>
</dbReference>
<dbReference type="Ensembl" id="ENSPMAT00000008864.1">
    <property type="protein sequence ID" value="ENSPMAP00000008825.1"/>
    <property type="gene ID" value="ENSPMAG00000008019.1"/>
</dbReference>
<accession>S4RUD5</accession>
<dbReference type="PANTHER" id="PTHR45779">
    <property type="entry name" value="PEPTIDYLPROLYL ISOMERASE"/>
    <property type="match status" value="1"/>
</dbReference>
<keyword evidence="6" id="KW-0812">Transmembrane</keyword>
<dbReference type="Pfam" id="PF00254">
    <property type="entry name" value="FKBP_C"/>
    <property type="match status" value="1"/>
</dbReference>
<organism evidence="9">
    <name type="scientific">Petromyzon marinus</name>
    <name type="common">Sea lamprey</name>
    <dbReference type="NCBI Taxonomy" id="7757"/>
    <lineage>
        <taxon>Eukaryota</taxon>
        <taxon>Metazoa</taxon>
        <taxon>Chordata</taxon>
        <taxon>Craniata</taxon>
        <taxon>Vertebrata</taxon>
        <taxon>Cyclostomata</taxon>
        <taxon>Hyperoartia</taxon>
        <taxon>Petromyzontiformes</taxon>
        <taxon>Petromyzontidae</taxon>
        <taxon>Petromyzon</taxon>
    </lineage>
</organism>
<keyword evidence="4 5" id="KW-0413">Isomerase</keyword>
<evidence type="ECO:0000256" key="1">
    <source>
        <dbReference type="ARBA" id="ARBA00000971"/>
    </source>
</evidence>
<dbReference type="GO" id="GO:0003755">
    <property type="term" value="F:peptidyl-prolyl cis-trans isomerase activity"/>
    <property type="evidence" value="ECO:0007669"/>
    <property type="project" value="UniProtKB-KW"/>
</dbReference>
<dbReference type="Gene3D" id="3.10.50.40">
    <property type="match status" value="1"/>
</dbReference>
<keyword evidence="6" id="KW-0472">Membrane</keyword>
<keyword evidence="10" id="KW-1185">Reference proteome</keyword>
<evidence type="ECO:0000313" key="10">
    <source>
        <dbReference type="Proteomes" id="UP001318040"/>
    </source>
</evidence>
<evidence type="ECO:0000256" key="3">
    <source>
        <dbReference type="ARBA" id="ARBA00023110"/>
    </source>
</evidence>
<dbReference type="OrthoDB" id="1902587at2759"/>
<dbReference type="InterPro" id="IPR001179">
    <property type="entry name" value="PPIase_FKBP_dom"/>
</dbReference>
<evidence type="ECO:0000313" key="9">
    <source>
        <dbReference type="Ensembl" id="ENSPMAP00000008825.1"/>
    </source>
</evidence>
<dbReference type="EC" id="5.2.1.8" evidence="2 5"/>
<gene>
    <name evidence="9 11" type="primary">LOC116941098</name>
</gene>
<proteinExistence type="predicted"/>
<dbReference type="KEGG" id="pmrn:116941098"/>
<keyword evidence="7" id="KW-0732">Signal</keyword>
<dbReference type="OMA" id="VFTCGLA"/>
<name>S4RUD5_PETMA</name>
<dbReference type="GeneTree" id="ENSGT00940000159521"/>
<feature type="transmembrane region" description="Helical" evidence="6">
    <location>
        <begin position="151"/>
        <end position="169"/>
    </location>
</feature>
<reference evidence="9" key="2">
    <citation type="submission" date="2025-05" db="UniProtKB">
        <authorList>
            <consortium name="Ensembl"/>
        </authorList>
    </citation>
    <scope>IDENTIFICATION</scope>
</reference>
<dbReference type="STRING" id="7757.ENSPMAP00000008825"/>
<evidence type="ECO:0000313" key="11">
    <source>
        <dbReference type="RefSeq" id="XP_032807615.1"/>
    </source>
</evidence>
<protein>
    <recommendedName>
        <fullName evidence="2 5">peptidylprolyl isomerase</fullName>
        <ecNumber evidence="2 5">5.2.1.8</ecNumber>
    </recommendedName>
</protein>
<dbReference type="PROSITE" id="PS50059">
    <property type="entry name" value="FKBP_PPIASE"/>
    <property type="match status" value="1"/>
</dbReference>
<evidence type="ECO:0000259" key="8">
    <source>
        <dbReference type="PROSITE" id="PS50059"/>
    </source>
</evidence>
<feature type="chain" id="PRO_5044738491" description="peptidylprolyl isomerase" evidence="7">
    <location>
        <begin position="26"/>
        <end position="191"/>
    </location>
</feature>
<evidence type="ECO:0000256" key="5">
    <source>
        <dbReference type="PROSITE-ProRule" id="PRU00277"/>
    </source>
</evidence>
<keyword evidence="3 5" id="KW-0697">Rotamase</keyword>
<sequence length="191" mass="20956">MLLLLPSRALLGSLLLLGLLGLVAGTDPAELLVEVVHKPAECVELSAQGDTLHVHYTGRLKDGSVFDTSAMRDPLQVELGKKQVIPGWEQGLLGMCVGEKRKLVIPPHLAYGKRGAPPSIPADAVLTFETELVSLRHKETWERALETALPFVYVGLVPGLLCLLAYYLYRKASAPRASRKKAKEERKNKKK</sequence>
<feature type="domain" description="PPIase FKBP-type" evidence="8">
    <location>
        <begin position="49"/>
        <end position="136"/>
    </location>
</feature>
<dbReference type="SUPFAM" id="SSF54534">
    <property type="entry name" value="FKBP-like"/>
    <property type="match status" value="1"/>
</dbReference>
<keyword evidence="6" id="KW-1133">Transmembrane helix</keyword>
<dbReference type="FunFam" id="3.10.50.40:FF:000006">
    <property type="entry name" value="Peptidyl-prolyl cis-trans isomerase"/>
    <property type="match status" value="1"/>
</dbReference>
<evidence type="ECO:0000256" key="6">
    <source>
        <dbReference type="SAM" id="Phobius"/>
    </source>
</evidence>
<dbReference type="PANTHER" id="PTHR45779:SF2">
    <property type="entry name" value="PEPTIDYL-PROLYL CIS-TRANS ISOMERASE FKBP11"/>
    <property type="match status" value="1"/>
</dbReference>
<evidence type="ECO:0000256" key="2">
    <source>
        <dbReference type="ARBA" id="ARBA00013194"/>
    </source>
</evidence>
<feature type="signal peptide" evidence="7">
    <location>
        <begin position="1"/>
        <end position="25"/>
    </location>
</feature>
<dbReference type="AlphaFoldDB" id="S4RUD5"/>
<evidence type="ECO:0000256" key="7">
    <source>
        <dbReference type="SAM" id="SignalP"/>
    </source>
</evidence>
<dbReference type="RefSeq" id="XP_032807615.1">
    <property type="nucleotide sequence ID" value="XM_032951724.1"/>
</dbReference>
<dbReference type="InterPro" id="IPR046357">
    <property type="entry name" value="PPIase_dom_sf"/>
</dbReference>
<comment type="catalytic activity">
    <reaction evidence="1 5">
        <text>[protein]-peptidylproline (omega=180) = [protein]-peptidylproline (omega=0)</text>
        <dbReference type="Rhea" id="RHEA:16237"/>
        <dbReference type="Rhea" id="RHEA-COMP:10747"/>
        <dbReference type="Rhea" id="RHEA-COMP:10748"/>
        <dbReference type="ChEBI" id="CHEBI:83833"/>
        <dbReference type="ChEBI" id="CHEBI:83834"/>
        <dbReference type="EC" id="5.2.1.8"/>
    </reaction>
</comment>
<reference evidence="11" key="1">
    <citation type="submission" date="2025-04" db="UniProtKB">
        <authorList>
            <consortium name="RefSeq"/>
        </authorList>
    </citation>
    <scope>IDENTIFICATION</scope>
    <source>
        <tissue evidence="11">Sperm</tissue>
    </source>
</reference>
<dbReference type="Proteomes" id="UP001318040">
    <property type="component" value="Chromosome 10"/>
</dbReference>
<dbReference type="HOGENOM" id="CLU_013615_8_0_1"/>
<dbReference type="GO" id="GO:0005783">
    <property type="term" value="C:endoplasmic reticulum"/>
    <property type="evidence" value="ECO:0007669"/>
    <property type="project" value="TreeGrafter"/>
</dbReference>